<accession>A0A2S4LXF3</accession>
<proteinExistence type="predicted"/>
<keyword evidence="1" id="KW-0472">Membrane</keyword>
<protein>
    <submittedName>
        <fullName evidence="2">Uncharacterized protein</fullName>
    </submittedName>
</protein>
<dbReference type="EMBL" id="PQGA01000020">
    <property type="protein sequence ID" value="POR47068.1"/>
    <property type="molecule type" value="Genomic_DNA"/>
</dbReference>
<keyword evidence="1" id="KW-1133">Transmembrane helix</keyword>
<reference evidence="2 3" key="1">
    <citation type="submission" date="2018-01" db="EMBL/GenBank/DDBJ databases">
        <title>Genomic Encyclopedia of Type Strains, Phase III (KMG-III): the genomes of soil and plant-associated and newly described type strains.</title>
        <authorList>
            <person name="Whitman W."/>
        </authorList>
    </citation>
    <scope>NUCLEOTIDE SEQUENCE [LARGE SCALE GENOMIC DNA]</scope>
    <source>
        <strain evidence="2 3">JCM 18070</strain>
    </source>
</reference>
<organism evidence="2 3">
    <name type="scientific">Paraburkholderia eburnea</name>
    <dbReference type="NCBI Taxonomy" id="1189126"/>
    <lineage>
        <taxon>Bacteria</taxon>
        <taxon>Pseudomonadati</taxon>
        <taxon>Pseudomonadota</taxon>
        <taxon>Betaproteobacteria</taxon>
        <taxon>Burkholderiales</taxon>
        <taxon>Burkholderiaceae</taxon>
        <taxon>Paraburkholderia</taxon>
    </lineage>
</organism>
<evidence type="ECO:0000313" key="2">
    <source>
        <dbReference type="EMBL" id="POR47068.1"/>
    </source>
</evidence>
<keyword evidence="3" id="KW-1185">Reference proteome</keyword>
<feature type="transmembrane region" description="Helical" evidence="1">
    <location>
        <begin position="20"/>
        <end position="48"/>
    </location>
</feature>
<evidence type="ECO:0000256" key="1">
    <source>
        <dbReference type="SAM" id="Phobius"/>
    </source>
</evidence>
<name>A0A2S4LXF3_9BURK</name>
<comment type="caution">
    <text evidence="2">The sequence shown here is derived from an EMBL/GenBank/DDBJ whole genome shotgun (WGS) entry which is preliminary data.</text>
</comment>
<dbReference type="AlphaFoldDB" id="A0A2S4LXF3"/>
<dbReference type="RefSeq" id="WP_167401338.1">
    <property type="nucleotide sequence ID" value="NZ_PQGA01000020.1"/>
</dbReference>
<evidence type="ECO:0000313" key="3">
    <source>
        <dbReference type="Proteomes" id="UP000237381"/>
    </source>
</evidence>
<keyword evidence="1" id="KW-0812">Transmembrane</keyword>
<gene>
    <name evidence="2" type="ORF">B0G62_12061</name>
</gene>
<sequence length="50" mass="4987">MSPLTYNSSLLTGIALIGSGLALISIPAALVAVGTLVLAFTVFGALIARK</sequence>
<dbReference type="Proteomes" id="UP000237381">
    <property type="component" value="Unassembled WGS sequence"/>
</dbReference>